<accession>U4L485</accession>
<dbReference type="OrthoDB" id="10268011at2759"/>
<feature type="region of interest" description="Disordered" evidence="1">
    <location>
        <begin position="1"/>
        <end position="22"/>
    </location>
</feature>
<dbReference type="eggNOG" id="KOG2777">
    <property type="taxonomic scope" value="Eukaryota"/>
</dbReference>
<dbReference type="STRING" id="1076935.U4L485"/>
<dbReference type="InterPro" id="IPR042935">
    <property type="entry name" value="Tad1"/>
</dbReference>
<feature type="compositionally biased region" description="Polar residues" evidence="1">
    <location>
        <begin position="151"/>
        <end position="169"/>
    </location>
</feature>
<gene>
    <name evidence="3" type="ORF">PCON_11303</name>
</gene>
<dbReference type="EMBL" id="HF935634">
    <property type="protein sequence ID" value="CCX11709.1"/>
    <property type="molecule type" value="Genomic_DNA"/>
</dbReference>
<organism evidence="3 4">
    <name type="scientific">Pyronema omphalodes (strain CBS 100304)</name>
    <name type="common">Pyronema confluens</name>
    <dbReference type="NCBI Taxonomy" id="1076935"/>
    <lineage>
        <taxon>Eukaryota</taxon>
        <taxon>Fungi</taxon>
        <taxon>Dikarya</taxon>
        <taxon>Ascomycota</taxon>
        <taxon>Pezizomycotina</taxon>
        <taxon>Pezizomycetes</taxon>
        <taxon>Pezizales</taxon>
        <taxon>Pyronemataceae</taxon>
        <taxon>Pyronema</taxon>
    </lineage>
</organism>
<evidence type="ECO:0000313" key="4">
    <source>
        <dbReference type="Proteomes" id="UP000018144"/>
    </source>
</evidence>
<evidence type="ECO:0000259" key="2">
    <source>
        <dbReference type="PROSITE" id="PS50141"/>
    </source>
</evidence>
<dbReference type="Pfam" id="PF02137">
    <property type="entry name" value="A_deamin"/>
    <property type="match status" value="1"/>
</dbReference>
<dbReference type="PANTHER" id="PTHR47803:SF1">
    <property type="entry name" value="TRNA-SPECIFIC ADENOSINE DEAMINASE 1"/>
    <property type="match status" value="1"/>
</dbReference>
<dbReference type="OMA" id="PDIKIYM"/>
<feature type="compositionally biased region" description="Low complexity" evidence="1">
    <location>
        <begin position="214"/>
        <end position="230"/>
    </location>
</feature>
<dbReference type="AlphaFoldDB" id="U4L485"/>
<dbReference type="GO" id="GO:0003723">
    <property type="term" value="F:RNA binding"/>
    <property type="evidence" value="ECO:0007669"/>
    <property type="project" value="InterPro"/>
</dbReference>
<dbReference type="GO" id="GO:0002100">
    <property type="term" value="P:tRNA wobble adenosine to inosine editing"/>
    <property type="evidence" value="ECO:0007669"/>
    <property type="project" value="InterPro"/>
</dbReference>
<dbReference type="PROSITE" id="PS50141">
    <property type="entry name" value="A_DEAMIN_EDITASE"/>
    <property type="match status" value="1"/>
</dbReference>
<feature type="domain" description="A to I editase" evidence="2">
    <location>
        <begin position="66"/>
        <end position="317"/>
    </location>
</feature>
<dbReference type="SMART" id="SM00552">
    <property type="entry name" value="ADEAMc"/>
    <property type="match status" value="1"/>
</dbReference>
<keyword evidence="4" id="KW-1185">Reference proteome</keyword>
<proteinExistence type="predicted"/>
<feature type="region of interest" description="Disordered" evidence="1">
    <location>
        <begin position="143"/>
        <end position="240"/>
    </location>
</feature>
<sequence>MEHDKRDETNETETTKMTETTRADRVADAVLQKFTRLEKKFKPRENEWVPLSGVVLELDGELECVALGTGMKCLPAAKVPLAKGCVLHDCHAEVLATRGFNCFLLHLCRHLKENPTAISRYLTRTPENPQPYTINHKAEMAPWSSPWPPNEDSTPWTFPTPGSTSNGSPTPNPAPDSGALPATVPHPNPAPDSGVFPSTPIDGCEAPSSSGGRPSLTLTIPSLPSSTDTPPISPISPNTHLRGRGYFSALGLVRTKPGRGDAPPTASKSCSDKFSLRQVLSLLLSPTCHIISPENAYIHSLIIPSSQYTRSGCHRAFSAEGRMASLSGRSWDGGYAFRPFDIETTDLEFEFSKRLGGAGSSNISAVLIDGVGEEALINGVKQGRKAFSRNMPGSASLVSKYKIWKMAGEVEEKVTEGFKGYAEMKEALGIREGVKQEAREALGGWIRNGGNDWGLN</sequence>
<name>U4L485_PYROM</name>
<dbReference type="InterPro" id="IPR002466">
    <property type="entry name" value="A_deamin"/>
</dbReference>
<reference evidence="3 4" key="1">
    <citation type="journal article" date="2013" name="PLoS Genet.">
        <title>The genome and development-dependent transcriptomes of Pyronema confluens: a window into fungal evolution.</title>
        <authorList>
            <person name="Traeger S."/>
            <person name="Altegoer F."/>
            <person name="Freitag M."/>
            <person name="Gabaldon T."/>
            <person name="Kempken F."/>
            <person name="Kumar A."/>
            <person name="Marcet-Houben M."/>
            <person name="Poggeler S."/>
            <person name="Stajich J.E."/>
            <person name="Nowrousian M."/>
        </authorList>
    </citation>
    <scope>NUCLEOTIDE SEQUENCE [LARGE SCALE GENOMIC DNA]</scope>
    <source>
        <strain evidence="4">CBS 100304</strain>
        <tissue evidence="3">Vegetative mycelium</tissue>
    </source>
</reference>
<evidence type="ECO:0000256" key="1">
    <source>
        <dbReference type="SAM" id="MobiDB-lite"/>
    </source>
</evidence>
<dbReference type="Proteomes" id="UP000018144">
    <property type="component" value="Unassembled WGS sequence"/>
</dbReference>
<dbReference type="PANTHER" id="PTHR47803">
    <property type="entry name" value="TRNA-SPECIFIC ADENOSINE DEAMINASE 1"/>
    <property type="match status" value="1"/>
</dbReference>
<protein>
    <submittedName>
        <fullName evidence="3">Similar to tRNA-specific adenosine deaminase 1 acc. no. O42912</fullName>
    </submittedName>
</protein>
<dbReference type="GO" id="GO:0043829">
    <property type="term" value="F:tRNA-specific adenosine-37 deaminase activity"/>
    <property type="evidence" value="ECO:0007669"/>
    <property type="project" value="TreeGrafter"/>
</dbReference>
<evidence type="ECO:0000313" key="3">
    <source>
        <dbReference type="EMBL" id="CCX11709.1"/>
    </source>
</evidence>